<comment type="catalytic activity">
    <reaction evidence="12">
        <text>S-adenosyl-L-methionine + H(+) = S-adenosyl 3-(methylsulfanyl)propylamine + CO2</text>
        <dbReference type="Rhea" id="RHEA:15981"/>
        <dbReference type="ChEBI" id="CHEBI:15378"/>
        <dbReference type="ChEBI" id="CHEBI:16526"/>
        <dbReference type="ChEBI" id="CHEBI:57443"/>
        <dbReference type="ChEBI" id="CHEBI:59789"/>
        <dbReference type="EC" id="4.1.1.50"/>
    </reaction>
</comment>
<evidence type="ECO:0000256" key="3">
    <source>
        <dbReference type="ARBA" id="ARBA00022691"/>
    </source>
</evidence>
<feature type="binding site" evidence="14">
    <location>
        <position position="223"/>
    </location>
    <ligand>
        <name>substrate</name>
    </ligand>
</feature>
<dbReference type="Gene3D" id="3.60.90.10">
    <property type="entry name" value="S-adenosylmethionine decarboxylase"/>
    <property type="match status" value="1"/>
</dbReference>
<keyword evidence="10 12" id="KW-0704">Schiff base</keyword>
<gene>
    <name evidence="18" type="ORF">VBRA1451_LOCUS30337</name>
</gene>
<sequence length="334" mass="37696">MGSLSGVDDVEGFEGAEKALELEFEVAEDDALGLRRWSRSVWDHLLSLARCAILDVTSNEAMDAYILSESSLFVYRHQLIVKTCGRTTLLEMLPDVLDTAKKDGLSAIFILYRRKNLLWPEQQICPHGDPHKEEEFINQFFDNGEGFIIGPPKGDHWYLYIADNSQPPYTEAEQTLEIMMHECDSDALRPFFNQTGDKDARHVTETTGIAGLLPGSLLHEYLFSPCGYSMNGMLGKSYWTIHVTPESHCSYASFETNVPLRDYTDLIRSVLHIFRPNQAIVALTADFASPLDHSSPFLPTALCGYKLRNKFTSTFEGDYHCLTCRYRKEALTGG</sequence>
<dbReference type="PIRSF" id="PIRSF001355">
    <property type="entry name" value="S-AdenosylMet_decarboxylase"/>
    <property type="match status" value="1"/>
</dbReference>
<evidence type="ECO:0000256" key="2">
    <source>
        <dbReference type="ARBA" id="ARBA00008466"/>
    </source>
</evidence>
<keyword evidence="11 12" id="KW-0670">Pyruvate</keyword>
<proteinExistence type="inferred from homology"/>
<evidence type="ECO:0000256" key="17">
    <source>
        <dbReference type="PIRSR" id="PIRSR001355-5"/>
    </source>
</evidence>
<feature type="active site" description="Proton donor; for catalytic activity" evidence="13">
    <location>
        <position position="84"/>
    </location>
</feature>
<feature type="binding site" evidence="14">
    <location>
        <position position="246"/>
    </location>
    <ligand>
        <name>substrate</name>
    </ligand>
</feature>
<feature type="active site" description="Proton acceptor; for processing activity" evidence="13">
    <location>
        <position position="229"/>
    </location>
</feature>
<feature type="binding site" evidence="14">
    <location>
        <position position="69"/>
    </location>
    <ligand>
        <name>substrate</name>
    </ligand>
</feature>
<keyword evidence="8 12" id="KW-0865">Zymogen</keyword>
<name>A0A7S1PE01_9ALVE</name>
<dbReference type="SUPFAM" id="SSF56276">
    <property type="entry name" value="S-adenosylmethionine decarboxylase"/>
    <property type="match status" value="1"/>
</dbReference>
<evidence type="ECO:0000256" key="15">
    <source>
        <dbReference type="PIRSR" id="PIRSR001355-3"/>
    </source>
</evidence>
<feature type="modified residue" description="Pyruvic acid (Ser); by autocatalysis" evidence="15">
    <location>
        <position position="70"/>
    </location>
</feature>
<evidence type="ECO:0000313" key="18">
    <source>
        <dbReference type="EMBL" id="CAD9075249.1"/>
    </source>
</evidence>
<feature type="chain" id="PRO_5042324099" description="S-adenosylmethionine decarboxylase alpha chain" evidence="17">
    <location>
        <begin position="70"/>
        <end position="334"/>
    </location>
</feature>
<feature type="chain" id="PRO_5042324100" description="S-adenosylmethionine decarboxylase beta chain" evidence="17">
    <location>
        <begin position="1"/>
        <end position="69"/>
    </location>
</feature>
<dbReference type="GO" id="GO:0005829">
    <property type="term" value="C:cytosol"/>
    <property type="evidence" value="ECO:0007669"/>
    <property type="project" value="TreeGrafter"/>
</dbReference>
<keyword evidence="6 12" id="KW-0745">Spermidine biosynthesis</keyword>
<evidence type="ECO:0000256" key="9">
    <source>
        <dbReference type="ARBA" id="ARBA00023239"/>
    </source>
</evidence>
<dbReference type="PROSITE" id="PS01336">
    <property type="entry name" value="ADOMETDC"/>
    <property type="match status" value="1"/>
</dbReference>
<dbReference type="EMBL" id="HBGB01051793">
    <property type="protein sequence ID" value="CAD9075249.1"/>
    <property type="molecule type" value="Transcribed_RNA"/>
</dbReference>
<evidence type="ECO:0000256" key="10">
    <source>
        <dbReference type="ARBA" id="ARBA00023270"/>
    </source>
</evidence>
<evidence type="ECO:0000256" key="5">
    <source>
        <dbReference type="ARBA" id="ARBA00022813"/>
    </source>
</evidence>
<dbReference type="PANTHER" id="PTHR11570">
    <property type="entry name" value="S-ADENOSYLMETHIONINE DECARBOXYLASE"/>
    <property type="match status" value="1"/>
</dbReference>
<reference evidence="18" key="1">
    <citation type="submission" date="2021-01" db="EMBL/GenBank/DDBJ databases">
        <authorList>
            <person name="Corre E."/>
            <person name="Pelletier E."/>
            <person name="Niang G."/>
            <person name="Scheremetjew M."/>
            <person name="Finn R."/>
            <person name="Kale V."/>
            <person name="Holt S."/>
            <person name="Cochrane G."/>
            <person name="Meng A."/>
            <person name="Brown T."/>
            <person name="Cohen L."/>
        </authorList>
    </citation>
    <scope>NUCLEOTIDE SEQUENCE</scope>
    <source>
        <strain evidence="18">CCMP3346</strain>
    </source>
</reference>
<dbReference type="InterPro" id="IPR001985">
    <property type="entry name" value="S-AdoMet_decarboxylase_euk"/>
</dbReference>
<keyword evidence="7 12" id="KW-0620">Polyamine biosynthesis</keyword>
<accession>A0A7S1PE01</accession>
<keyword evidence="3 12" id="KW-0949">S-adenosyl-L-methionine</keyword>
<evidence type="ECO:0000256" key="6">
    <source>
        <dbReference type="ARBA" id="ARBA00023066"/>
    </source>
</evidence>
<keyword evidence="4 12" id="KW-0210">Decarboxylase</keyword>
<dbReference type="InterPro" id="IPR016067">
    <property type="entry name" value="S-AdoMet_deCO2ase_core"/>
</dbReference>
<evidence type="ECO:0000256" key="11">
    <source>
        <dbReference type="ARBA" id="ARBA00023317"/>
    </source>
</evidence>
<evidence type="ECO:0000256" key="16">
    <source>
        <dbReference type="PIRSR" id="PIRSR001355-4"/>
    </source>
</evidence>
<dbReference type="UniPathway" id="UPA00331">
    <property type="reaction ID" value="UER00451"/>
</dbReference>
<comment type="pathway">
    <text evidence="1 12">Amine and polyamine biosynthesis; S-adenosylmethioninamine biosynthesis; S-adenosylmethioninamine from S-adenosyl-L-methionine: step 1/1.</text>
</comment>
<evidence type="ECO:0000256" key="7">
    <source>
        <dbReference type="ARBA" id="ARBA00023115"/>
    </source>
</evidence>
<comment type="similarity">
    <text evidence="2 12">Belongs to the eukaryotic AdoMetDC family.</text>
</comment>
<keyword evidence="5 16" id="KW-0068">Autocatalytic cleavage</keyword>
<dbReference type="AlphaFoldDB" id="A0A7S1PE01"/>
<dbReference type="EC" id="4.1.1.50" evidence="12"/>
<dbReference type="Gene3D" id="3.30.360.50">
    <property type="entry name" value="S-adenosylmethionine decarboxylase"/>
    <property type="match status" value="1"/>
</dbReference>
<feature type="site" description="Cleavage (non-hydrolytic); by autolysis" evidence="16">
    <location>
        <begin position="69"/>
        <end position="70"/>
    </location>
</feature>
<dbReference type="InterPro" id="IPR048283">
    <property type="entry name" value="AdoMetDC-like"/>
</dbReference>
<evidence type="ECO:0000256" key="14">
    <source>
        <dbReference type="PIRSR" id="PIRSR001355-2"/>
    </source>
</evidence>
<evidence type="ECO:0000256" key="4">
    <source>
        <dbReference type="ARBA" id="ARBA00022793"/>
    </source>
</evidence>
<protein>
    <recommendedName>
        <fullName evidence="12">S-adenosylmethionine decarboxylase proenzyme</fullName>
        <ecNumber evidence="12">4.1.1.50</ecNumber>
    </recommendedName>
</protein>
<dbReference type="InterPro" id="IPR018166">
    <property type="entry name" value="S-AdoMet_deCO2ase_CS"/>
</dbReference>
<feature type="active site" description="Proton acceptor; for processing activity" evidence="13">
    <location>
        <position position="242"/>
    </location>
</feature>
<comment type="cofactor">
    <cofactor evidence="12">
        <name>pyruvate</name>
        <dbReference type="ChEBI" id="CHEBI:15361"/>
    </cofactor>
    <text evidence="12">Binds 1 pyruvoyl group covalently per subunit.</text>
</comment>
<evidence type="ECO:0000256" key="13">
    <source>
        <dbReference type="PIRSR" id="PIRSR001355-1"/>
    </source>
</evidence>
<dbReference type="GO" id="GO:0004014">
    <property type="term" value="F:adenosylmethionine decarboxylase activity"/>
    <property type="evidence" value="ECO:0007669"/>
    <property type="project" value="UniProtKB-EC"/>
</dbReference>
<feature type="active site" description="Schiff-base intermediate with substrate; via pyruvic acid" evidence="13">
    <location>
        <position position="70"/>
    </location>
</feature>
<feature type="binding site" evidence="14">
    <location>
        <position position="13"/>
    </location>
    <ligand>
        <name>substrate</name>
    </ligand>
</feature>
<evidence type="ECO:0000256" key="8">
    <source>
        <dbReference type="ARBA" id="ARBA00023145"/>
    </source>
</evidence>
<organism evidence="18">
    <name type="scientific">Vitrella brassicaformis</name>
    <dbReference type="NCBI Taxonomy" id="1169539"/>
    <lineage>
        <taxon>Eukaryota</taxon>
        <taxon>Sar</taxon>
        <taxon>Alveolata</taxon>
        <taxon>Colpodellida</taxon>
        <taxon>Vitrellaceae</taxon>
        <taxon>Vitrella</taxon>
    </lineage>
</organism>
<evidence type="ECO:0000256" key="12">
    <source>
        <dbReference type="PIRNR" id="PIRNR001355"/>
    </source>
</evidence>
<dbReference type="GO" id="GO:0006597">
    <property type="term" value="P:spermine biosynthetic process"/>
    <property type="evidence" value="ECO:0007669"/>
    <property type="project" value="InterPro"/>
</dbReference>
<dbReference type="PANTHER" id="PTHR11570:SF0">
    <property type="entry name" value="S-ADENOSYLMETHIONINE DECARBOXYLASE PROENZYME"/>
    <property type="match status" value="1"/>
</dbReference>
<keyword evidence="9 12" id="KW-0456">Lyase</keyword>
<dbReference type="Pfam" id="PF01536">
    <property type="entry name" value="SAM_decarbox"/>
    <property type="match status" value="1"/>
</dbReference>
<dbReference type="NCBIfam" id="TIGR00535">
    <property type="entry name" value="SAM_DCase"/>
    <property type="match status" value="1"/>
</dbReference>
<dbReference type="GO" id="GO:0008295">
    <property type="term" value="P:spermidine biosynthetic process"/>
    <property type="evidence" value="ECO:0007669"/>
    <property type="project" value="UniProtKB-KW"/>
</dbReference>
<evidence type="ECO:0000256" key="1">
    <source>
        <dbReference type="ARBA" id="ARBA00004911"/>
    </source>
</evidence>